<dbReference type="Gene3D" id="1.10.4200.10">
    <property type="entry name" value="Triphosphoribosyl-dephospho-CoA protein"/>
    <property type="match status" value="1"/>
</dbReference>
<organism evidence="1 2">
    <name type="scientific">Candidatus Argoarchaeum ethanivorans</name>
    <dbReference type="NCBI Taxonomy" id="2608793"/>
    <lineage>
        <taxon>Archaea</taxon>
        <taxon>Methanobacteriati</taxon>
        <taxon>Methanobacteriota</taxon>
        <taxon>Stenosarchaea group</taxon>
        <taxon>Methanomicrobia</taxon>
        <taxon>Methanosarcinales</taxon>
        <taxon>Methanosarcinales incertae sedis</taxon>
        <taxon>GOM Arc I cluster</taxon>
        <taxon>Candidatus Argoarchaeum</taxon>
    </lineage>
</organism>
<dbReference type="PANTHER" id="PTHR42280:SF1">
    <property type="entry name" value="CITG FAMILY PROTEIN"/>
    <property type="match status" value="1"/>
</dbReference>
<dbReference type="Proteomes" id="UP000637195">
    <property type="component" value="Unassembled WGS sequence"/>
</dbReference>
<dbReference type="AlphaFoldDB" id="A0A811T456"/>
<gene>
    <name evidence="1" type="primary">citG</name>
    <name evidence="1" type="ORF">ANIMEMIM_00263</name>
</gene>
<keyword evidence="1" id="KW-0808">Transferase</keyword>
<protein>
    <submittedName>
        <fullName evidence="1">2-(5''-triphosphoribosyl)-3'-dephosphocoenzyme-A synthase</fullName>
        <ecNumber evidence="1">2.4.2.52</ecNumber>
    </submittedName>
</protein>
<dbReference type="Pfam" id="PF01874">
    <property type="entry name" value="CitG"/>
    <property type="match status" value="1"/>
</dbReference>
<keyword evidence="1" id="KW-0328">Glycosyltransferase</keyword>
<dbReference type="EC" id="2.4.2.52" evidence="1"/>
<dbReference type="EMBL" id="CAJHIM010000019">
    <property type="protein sequence ID" value="CAD6492056.1"/>
    <property type="molecule type" value="Genomic_DNA"/>
</dbReference>
<reference evidence="1" key="1">
    <citation type="submission" date="2020-10" db="EMBL/GenBank/DDBJ databases">
        <authorList>
            <person name="Hahn C.J."/>
            <person name="Laso-Perez R."/>
            <person name="Vulcano F."/>
            <person name="Vaziourakis K.-M."/>
            <person name="Stokke R."/>
            <person name="Steen I.H."/>
            <person name="Teske A."/>
            <person name="Boetius A."/>
            <person name="Liebeke M."/>
            <person name="Amann R."/>
            <person name="Knittel K."/>
        </authorList>
    </citation>
    <scope>NUCLEOTIDE SEQUENCE</scope>
    <source>
        <strain evidence="1">Gfbio:e3339647-f889-4370-9287-4fb5cb688e4c:AG393N10_GoMArc1</strain>
    </source>
</reference>
<sequence length="283" mass="31471">MMPDYIAQCASLAMALEVSATPKPGNIDREHNYPGTRYEHFLASVVAAYPVIREAAAQKKSFGELLAKAVSESNLWQNGGNTHFGAFILLIPLAMAEGDMAKAHKIVKNTTVEDAIYFYQAFAQANVKVAPVSMLSLEDDNTITQIQQQNRTLYQLMQIAEHDDEIAGEWTHGFPLTKKAYQLLTTNVKDIDINEAIVKTYLEILKDHPDTFIQTKHNKATAIQTSKKSAAIVDKIHKQGYLTTLPEIKEFDKELLSKKINPGSTADIIISGLFLLLLGGYRF</sequence>
<dbReference type="GO" id="GO:0016757">
    <property type="term" value="F:glycosyltransferase activity"/>
    <property type="evidence" value="ECO:0007669"/>
    <property type="project" value="UniProtKB-KW"/>
</dbReference>
<accession>A0A811T456</accession>
<proteinExistence type="predicted"/>
<evidence type="ECO:0000313" key="2">
    <source>
        <dbReference type="Proteomes" id="UP000637195"/>
    </source>
</evidence>
<evidence type="ECO:0000313" key="1">
    <source>
        <dbReference type="EMBL" id="CAD6492056.1"/>
    </source>
</evidence>
<dbReference type="GO" id="GO:0005524">
    <property type="term" value="F:ATP binding"/>
    <property type="evidence" value="ECO:0007669"/>
    <property type="project" value="InterPro"/>
</dbReference>
<dbReference type="InterPro" id="IPR002736">
    <property type="entry name" value="CitG"/>
</dbReference>
<comment type="caution">
    <text evidence="1">The sequence shown here is derived from an EMBL/GenBank/DDBJ whole genome shotgun (WGS) entry which is preliminary data.</text>
</comment>
<name>A0A811T456_9EURY</name>
<dbReference type="GO" id="GO:0046917">
    <property type="term" value="F:triphosphoribosyl-dephospho-CoA synthase activity"/>
    <property type="evidence" value="ECO:0007669"/>
    <property type="project" value="UniProtKB-EC"/>
</dbReference>
<dbReference type="PANTHER" id="PTHR42280">
    <property type="entry name" value="CITG FAMILY PROTEIN"/>
    <property type="match status" value="1"/>
</dbReference>